<organism evidence="1">
    <name type="scientific">Candidatus Aramenus sulfurataquae</name>
    <dbReference type="NCBI Taxonomy" id="1326980"/>
    <lineage>
        <taxon>Archaea</taxon>
        <taxon>Thermoproteota</taxon>
        <taxon>Thermoprotei</taxon>
        <taxon>Sulfolobales</taxon>
        <taxon>Sulfolobaceae</taxon>
        <taxon>Candidatus Aramenus</taxon>
    </lineage>
</organism>
<dbReference type="AlphaFoldDB" id="A0A0F2LNP9"/>
<evidence type="ECO:0000313" key="1">
    <source>
        <dbReference type="EMBL" id="KJR79208.1"/>
    </source>
</evidence>
<comment type="caution">
    <text evidence="1">The sequence shown here is derived from an EMBL/GenBank/DDBJ whole genome shotgun (WGS) entry which is preliminary data.</text>
</comment>
<accession>A0A0F2LNP9</accession>
<proteinExistence type="predicted"/>
<name>A0A0F2LNP9_9CREN</name>
<gene>
    <name evidence="1" type="ORF">TQ35_03185</name>
</gene>
<dbReference type="EMBL" id="JZWS01000017">
    <property type="protein sequence ID" value="KJR79208.1"/>
    <property type="molecule type" value="Genomic_DNA"/>
</dbReference>
<protein>
    <submittedName>
        <fullName evidence="1">Uncharacterized protein</fullName>
    </submittedName>
</protein>
<sequence>MRLSYKAMERLRGQGNYSVVETDNEVTITYYPPSPSEAFSEEEVVREIRIVGVKRKDYVEIEKAVVVENGREVKKMSESELSLWLDYIEGM</sequence>
<reference evidence="1" key="1">
    <citation type="submission" date="2015-03" db="EMBL/GenBank/DDBJ databases">
        <title>Metagenome Sequencing of an Archaeal-Dominated Microbial Community from a Hot Spring at the Los Azufres Geothermal Field, Mexico.</title>
        <authorList>
            <person name="Servin-Garciduenas L.E."/>
            <person name="Martinez-Romero E."/>
        </authorList>
    </citation>
    <scope>NUCLEOTIDE SEQUENCE [LARGE SCALE GENOMIC DNA]</scope>
    <source>
        <strain evidence="1">AZ1-454</strain>
    </source>
</reference>